<dbReference type="AlphaFoldDB" id="A0A6A6EVD3"/>
<sequence length="74" mass="8340">MRLGTLYAIAMQANAIPIPPLSLPTHRRRTPSFPPRLQHTSSSGGTRREYLHAPYTTDLAESDNILSRHLYLVL</sequence>
<evidence type="ECO:0000313" key="3">
    <source>
        <dbReference type="Proteomes" id="UP000800200"/>
    </source>
</evidence>
<organism evidence="2 3">
    <name type="scientific">Zopfia rhizophila CBS 207.26</name>
    <dbReference type="NCBI Taxonomy" id="1314779"/>
    <lineage>
        <taxon>Eukaryota</taxon>
        <taxon>Fungi</taxon>
        <taxon>Dikarya</taxon>
        <taxon>Ascomycota</taxon>
        <taxon>Pezizomycotina</taxon>
        <taxon>Dothideomycetes</taxon>
        <taxon>Dothideomycetes incertae sedis</taxon>
        <taxon>Zopfiaceae</taxon>
        <taxon>Zopfia</taxon>
    </lineage>
</organism>
<gene>
    <name evidence="2" type="ORF">K469DRAFT_5960</name>
</gene>
<evidence type="ECO:0000256" key="1">
    <source>
        <dbReference type="SAM" id="MobiDB-lite"/>
    </source>
</evidence>
<protein>
    <submittedName>
        <fullName evidence="2">Uncharacterized protein</fullName>
    </submittedName>
</protein>
<name>A0A6A6EVD3_9PEZI</name>
<dbReference type="Proteomes" id="UP000800200">
    <property type="component" value="Unassembled WGS sequence"/>
</dbReference>
<feature type="region of interest" description="Disordered" evidence="1">
    <location>
        <begin position="21"/>
        <end position="49"/>
    </location>
</feature>
<keyword evidence="3" id="KW-1185">Reference proteome</keyword>
<reference evidence="2" key="1">
    <citation type="journal article" date="2020" name="Stud. Mycol.">
        <title>101 Dothideomycetes genomes: a test case for predicting lifestyles and emergence of pathogens.</title>
        <authorList>
            <person name="Haridas S."/>
            <person name="Albert R."/>
            <person name="Binder M."/>
            <person name="Bloem J."/>
            <person name="Labutti K."/>
            <person name="Salamov A."/>
            <person name="Andreopoulos B."/>
            <person name="Baker S."/>
            <person name="Barry K."/>
            <person name="Bills G."/>
            <person name="Bluhm B."/>
            <person name="Cannon C."/>
            <person name="Castanera R."/>
            <person name="Culley D."/>
            <person name="Daum C."/>
            <person name="Ezra D."/>
            <person name="Gonzalez J."/>
            <person name="Henrissat B."/>
            <person name="Kuo A."/>
            <person name="Liang C."/>
            <person name="Lipzen A."/>
            <person name="Lutzoni F."/>
            <person name="Magnuson J."/>
            <person name="Mondo S."/>
            <person name="Nolan M."/>
            <person name="Ohm R."/>
            <person name="Pangilinan J."/>
            <person name="Park H.-J."/>
            <person name="Ramirez L."/>
            <person name="Alfaro M."/>
            <person name="Sun H."/>
            <person name="Tritt A."/>
            <person name="Yoshinaga Y."/>
            <person name="Zwiers L.-H."/>
            <person name="Turgeon B."/>
            <person name="Goodwin S."/>
            <person name="Spatafora J."/>
            <person name="Crous P."/>
            <person name="Grigoriev I."/>
        </authorList>
    </citation>
    <scope>NUCLEOTIDE SEQUENCE</scope>
    <source>
        <strain evidence="2">CBS 207.26</strain>
    </source>
</reference>
<accession>A0A6A6EVD3</accession>
<proteinExistence type="predicted"/>
<dbReference type="EMBL" id="ML994610">
    <property type="protein sequence ID" value="KAF2195241.1"/>
    <property type="molecule type" value="Genomic_DNA"/>
</dbReference>
<evidence type="ECO:0000313" key="2">
    <source>
        <dbReference type="EMBL" id="KAF2195241.1"/>
    </source>
</evidence>